<dbReference type="EMBL" id="BARU01045173">
    <property type="protein sequence ID" value="GAH85328.1"/>
    <property type="molecule type" value="Genomic_DNA"/>
</dbReference>
<proteinExistence type="predicted"/>
<name>X1KTJ2_9ZZZZ</name>
<reference evidence="1" key="1">
    <citation type="journal article" date="2014" name="Front. Microbiol.">
        <title>High frequency of phylogenetically diverse reductive dehalogenase-homologous genes in deep subseafloor sedimentary metagenomes.</title>
        <authorList>
            <person name="Kawai M."/>
            <person name="Futagami T."/>
            <person name="Toyoda A."/>
            <person name="Takaki Y."/>
            <person name="Nishi S."/>
            <person name="Hori S."/>
            <person name="Arai W."/>
            <person name="Tsubouchi T."/>
            <person name="Morono Y."/>
            <person name="Uchiyama I."/>
            <person name="Ito T."/>
            <person name="Fujiyama A."/>
            <person name="Inagaki F."/>
            <person name="Takami H."/>
        </authorList>
    </citation>
    <scope>NUCLEOTIDE SEQUENCE</scope>
    <source>
        <strain evidence="1">Expedition CK06-06</strain>
    </source>
</reference>
<comment type="caution">
    <text evidence="1">The sequence shown here is derived from an EMBL/GenBank/DDBJ whole genome shotgun (WGS) entry which is preliminary data.</text>
</comment>
<feature type="non-terminal residue" evidence="1">
    <location>
        <position position="47"/>
    </location>
</feature>
<organism evidence="1">
    <name type="scientific">marine sediment metagenome</name>
    <dbReference type="NCBI Taxonomy" id="412755"/>
    <lineage>
        <taxon>unclassified sequences</taxon>
        <taxon>metagenomes</taxon>
        <taxon>ecological metagenomes</taxon>
    </lineage>
</organism>
<gene>
    <name evidence="1" type="ORF">S03H2_68650</name>
</gene>
<protein>
    <submittedName>
        <fullName evidence="1">Uncharacterized protein</fullName>
    </submittedName>
</protein>
<evidence type="ECO:0000313" key="1">
    <source>
        <dbReference type="EMBL" id="GAH85328.1"/>
    </source>
</evidence>
<sequence length="47" mass="5315">MSFSEKLSLGSLILVTLKKEMPVIFDQVKKNVRKVYGRHRAGLNLGL</sequence>
<dbReference type="AlphaFoldDB" id="X1KTJ2"/>
<accession>X1KTJ2</accession>